<dbReference type="RefSeq" id="WP_015748534.1">
    <property type="nucleotide sequence ID" value="NC_013235.1"/>
</dbReference>
<proteinExistence type="predicted"/>
<protein>
    <submittedName>
        <fullName evidence="2">Peptidase S16 lon domain protein</fullName>
    </submittedName>
</protein>
<dbReference type="SUPFAM" id="SSF88697">
    <property type="entry name" value="PUA domain-like"/>
    <property type="match status" value="1"/>
</dbReference>
<dbReference type="PANTHER" id="PTHR46732:SF8">
    <property type="entry name" value="ATP-DEPENDENT PROTEASE LA (LON) DOMAIN PROTEIN"/>
    <property type="match status" value="1"/>
</dbReference>
<reference evidence="3" key="1">
    <citation type="submission" date="2009-09" db="EMBL/GenBank/DDBJ databases">
        <title>The complete genome of Nakamurella multipartita DSM 44233.</title>
        <authorList>
            <consortium name="US DOE Joint Genome Institute (JGI-PGF)"/>
            <person name="Lucas S."/>
            <person name="Copeland A."/>
            <person name="Lapidus A."/>
            <person name="Glavina del Rio T."/>
            <person name="Dalin E."/>
            <person name="Tice H."/>
            <person name="Bruce D."/>
            <person name="Goodwin L."/>
            <person name="Pitluck S."/>
            <person name="Kyrpides N."/>
            <person name="Mavromatis K."/>
            <person name="Ivanova N."/>
            <person name="Ovchinnikova G."/>
            <person name="Sims D."/>
            <person name="Meincke L."/>
            <person name="Brettin T."/>
            <person name="Detter J.C."/>
            <person name="Han C."/>
            <person name="Larimer F."/>
            <person name="Land M."/>
            <person name="Hauser L."/>
            <person name="Markowitz V."/>
            <person name="Cheng J.-F."/>
            <person name="Hugenholtz P."/>
            <person name="Woyke T."/>
            <person name="Wu D."/>
            <person name="Klenk H.-P."/>
            <person name="Eisen J.A."/>
        </authorList>
    </citation>
    <scope>NUCLEOTIDE SEQUENCE [LARGE SCALE GENOMIC DNA]</scope>
    <source>
        <strain evidence="3">ATCC 700099 / DSM 44233 / CIP 104796 / JCM 9543 / NBRC 105858 / Y-104</strain>
    </source>
</reference>
<dbReference type="eggNOG" id="COG2802">
    <property type="taxonomic scope" value="Bacteria"/>
</dbReference>
<evidence type="ECO:0000259" key="1">
    <source>
        <dbReference type="PROSITE" id="PS51787"/>
    </source>
</evidence>
<reference evidence="2 3" key="2">
    <citation type="journal article" date="2010" name="Stand. Genomic Sci.">
        <title>Complete genome sequence of Nakamurella multipartita type strain (Y-104).</title>
        <authorList>
            <person name="Tice H."/>
            <person name="Mayilraj S."/>
            <person name="Sims D."/>
            <person name="Lapidus A."/>
            <person name="Nolan M."/>
            <person name="Lucas S."/>
            <person name="Glavina Del Rio T."/>
            <person name="Copeland A."/>
            <person name="Cheng J.F."/>
            <person name="Meincke L."/>
            <person name="Bruce D."/>
            <person name="Goodwin L."/>
            <person name="Pitluck S."/>
            <person name="Ivanova N."/>
            <person name="Mavromatis K."/>
            <person name="Ovchinnikova G."/>
            <person name="Pati A."/>
            <person name="Chen A."/>
            <person name="Palaniappan K."/>
            <person name="Land M."/>
            <person name="Hauser L."/>
            <person name="Chang Y.J."/>
            <person name="Jeffries C.D."/>
            <person name="Detter J.C."/>
            <person name="Brettin T."/>
            <person name="Rohde M."/>
            <person name="Goker M."/>
            <person name="Bristow J."/>
            <person name="Eisen J.A."/>
            <person name="Markowitz V."/>
            <person name="Hugenholtz P."/>
            <person name="Kyrpides N.C."/>
            <person name="Klenk H.P."/>
            <person name="Chen F."/>
        </authorList>
    </citation>
    <scope>NUCLEOTIDE SEQUENCE [LARGE SCALE GENOMIC DNA]</scope>
    <source>
        <strain evidence="3">ATCC 700099 / DSM 44233 / CIP 104796 / JCM 9543 / NBRC 105858 / Y-104</strain>
    </source>
</reference>
<dbReference type="STRING" id="479431.Namu_3340"/>
<dbReference type="Gene3D" id="1.20.58.1480">
    <property type="match status" value="1"/>
</dbReference>
<evidence type="ECO:0000313" key="2">
    <source>
        <dbReference type="EMBL" id="ACV79668.1"/>
    </source>
</evidence>
<gene>
    <name evidence="2" type="ordered locus">Namu_3340</name>
</gene>
<organism evidence="2 3">
    <name type="scientific">Nakamurella multipartita (strain ATCC 700099 / DSM 44233 / CIP 104796 / JCM 9543 / NBRC 105858 / Y-104)</name>
    <name type="common">Microsphaera multipartita</name>
    <dbReference type="NCBI Taxonomy" id="479431"/>
    <lineage>
        <taxon>Bacteria</taxon>
        <taxon>Bacillati</taxon>
        <taxon>Actinomycetota</taxon>
        <taxon>Actinomycetes</taxon>
        <taxon>Nakamurellales</taxon>
        <taxon>Nakamurellaceae</taxon>
        <taxon>Nakamurella</taxon>
    </lineage>
</organism>
<sequence length="225" mass="24611">MSVITLPLFPLGTVLFPGARLPLHIFERRYRTLIADILARTDGFAEFGVVAIRAGLEVGEHGVESLYPVGCTAAVQRVQPFTDGSFDILTVGARRFAIRGVHPPMPDTADEAEIEFLAEAPSARSDDLARTAARTFHRYRRALLEAQGLDADGPFTLPTDPVDCSYAIAATMVLDLTDRQRLLQAATVDDRLTLALELLRREIAMVGQMSLRAGEELSRGTYSPN</sequence>
<dbReference type="EMBL" id="CP001737">
    <property type="protein sequence ID" value="ACV79668.1"/>
    <property type="molecule type" value="Genomic_DNA"/>
</dbReference>
<dbReference type="Pfam" id="PF02190">
    <property type="entry name" value="LON_substr_bdg"/>
    <property type="match status" value="1"/>
</dbReference>
<dbReference type="InParanoid" id="C8XDW5"/>
<dbReference type="PANTHER" id="PTHR46732">
    <property type="entry name" value="ATP-DEPENDENT PROTEASE LA (LON) DOMAIN PROTEIN"/>
    <property type="match status" value="1"/>
</dbReference>
<evidence type="ECO:0000313" key="3">
    <source>
        <dbReference type="Proteomes" id="UP000002218"/>
    </source>
</evidence>
<dbReference type="Gene3D" id="2.30.130.40">
    <property type="entry name" value="LON domain-like"/>
    <property type="match status" value="1"/>
</dbReference>
<name>C8XDW5_NAKMY</name>
<feature type="domain" description="Lon N-terminal" evidence="1">
    <location>
        <begin position="3"/>
        <end position="203"/>
    </location>
</feature>
<keyword evidence="3" id="KW-1185">Reference proteome</keyword>
<accession>C8XDW5</accession>
<dbReference type="PROSITE" id="PS51787">
    <property type="entry name" value="LON_N"/>
    <property type="match status" value="1"/>
</dbReference>
<dbReference type="InterPro" id="IPR003111">
    <property type="entry name" value="Lon_prtase_N"/>
</dbReference>
<dbReference type="Proteomes" id="UP000002218">
    <property type="component" value="Chromosome"/>
</dbReference>
<dbReference type="KEGG" id="nml:Namu_3340"/>
<dbReference type="InterPro" id="IPR046336">
    <property type="entry name" value="Lon_prtase_N_sf"/>
</dbReference>
<dbReference type="InterPro" id="IPR015947">
    <property type="entry name" value="PUA-like_sf"/>
</dbReference>
<dbReference type="AlphaFoldDB" id="C8XDW5"/>
<dbReference type="SMART" id="SM00464">
    <property type="entry name" value="LON"/>
    <property type="match status" value="1"/>
</dbReference>
<dbReference type="HOGENOM" id="CLU_048359_1_1_11"/>